<evidence type="ECO:0000256" key="3">
    <source>
        <dbReference type="SAM" id="SignalP"/>
    </source>
</evidence>
<evidence type="ECO:0000256" key="2">
    <source>
        <dbReference type="SAM" id="MobiDB-lite"/>
    </source>
</evidence>
<dbReference type="InterPro" id="IPR004564">
    <property type="entry name" value="OM_lipoprot_carrier_LolA-like"/>
</dbReference>
<dbReference type="EMBL" id="JPMI01000079">
    <property type="protein sequence ID" value="KFA92780.1"/>
    <property type="molecule type" value="Genomic_DNA"/>
</dbReference>
<organism evidence="4 5">
    <name type="scientific">Archangium violaceum Cb vi76</name>
    <dbReference type="NCBI Taxonomy" id="1406225"/>
    <lineage>
        <taxon>Bacteria</taxon>
        <taxon>Pseudomonadati</taxon>
        <taxon>Myxococcota</taxon>
        <taxon>Myxococcia</taxon>
        <taxon>Myxococcales</taxon>
        <taxon>Cystobacterineae</taxon>
        <taxon>Archangiaceae</taxon>
        <taxon>Archangium</taxon>
    </lineage>
</organism>
<evidence type="ECO:0000256" key="1">
    <source>
        <dbReference type="ARBA" id="ARBA00022729"/>
    </source>
</evidence>
<keyword evidence="1 3" id="KW-0732">Signal</keyword>
<dbReference type="SUPFAM" id="SSF89392">
    <property type="entry name" value="Prokaryotic lipoproteins and lipoprotein localization factors"/>
    <property type="match status" value="1"/>
</dbReference>
<sequence length="257" mass="28053">MYLEKLLVTLLAAPVIAPVPTTVAHQVVAQAPAQPAPAPAAPKAEAPKAAAAPKSAEKKIAPEVKELVERMQAFYEKTQDFSAEFKQDYKYKVLRRTQSSTGTVIYKKPGLMRWEYLKPSTRTFVLAGEKVYAYDPEAQTLSVGRIDTSQLSASVTFLFGQGKLADEFSISKGACKDCKGTLLVLDPLKPDPRFQQVRLEVDPKTAQVLKSTVVDPDGSENAIAFLNLKTNVGVGADAFKINPPEGTRIDDFTKPRK</sequence>
<accession>A0A084SWE5</accession>
<evidence type="ECO:0000313" key="4">
    <source>
        <dbReference type="EMBL" id="KFA92780.1"/>
    </source>
</evidence>
<dbReference type="CDD" id="cd16325">
    <property type="entry name" value="LolA"/>
    <property type="match status" value="1"/>
</dbReference>
<name>A0A084SWE5_9BACT</name>
<feature type="chain" id="PRO_5001781662" evidence="3">
    <location>
        <begin position="18"/>
        <end position="257"/>
    </location>
</feature>
<dbReference type="Pfam" id="PF03548">
    <property type="entry name" value="LolA"/>
    <property type="match status" value="1"/>
</dbReference>
<dbReference type="AlphaFoldDB" id="A0A084SWE5"/>
<comment type="caution">
    <text evidence="4">The sequence shown here is derived from an EMBL/GenBank/DDBJ whole genome shotgun (WGS) entry which is preliminary data.</text>
</comment>
<gene>
    <name evidence="4" type="ORF">Q664_13040</name>
</gene>
<dbReference type="RefSeq" id="WP_043394109.1">
    <property type="nucleotide sequence ID" value="NZ_JPMI01000079.1"/>
</dbReference>
<feature type="compositionally biased region" description="Low complexity" evidence="2">
    <location>
        <begin position="41"/>
        <end position="54"/>
    </location>
</feature>
<dbReference type="PANTHER" id="PTHR35869">
    <property type="entry name" value="OUTER-MEMBRANE LIPOPROTEIN CARRIER PROTEIN"/>
    <property type="match status" value="1"/>
</dbReference>
<dbReference type="Proteomes" id="UP000028547">
    <property type="component" value="Unassembled WGS sequence"/>
</dbReference>
<evidence type="ECO:0000313" key="5">
    <source>
        <dbReference type="Proteomes" id="UP000028547"/>
    </source>
</evidence>
<reference evidence="4 5" key="1">
    <citation type="submission" date="2014-07" db="EMBL/GenBank/DDBJ databases">
        <title>Draft Genome Sequence of Gephyronic Acid Producer, Cystobacter violaceus Strain Cb vi76.</title>
        <authorList>
            <person name="Stevens D.C."/>
            <person name="Young J."/>
            <person name="Carmichael R."/>
            <person name="Tan J."/>
            <person name="Taylor R.E."/>
        </authorList>
    </citation>
    <scope>NUCLEOTIDE SEQUENCE [LARGE SCALE GENOMIC DNA]</scope>
    <source>
        <strain evidence="4 5">Cb vi76</strain>
    </source>
</reference>
<proteinExistence type="predicted"/>
<dbReference type="Gene3D" id="2.50.20.10">
    <property type="entry name" value="Lipoprotein localisation LolA/LolB/LppX"/>
    <property type="match status" value="1"/>
</dbReference>
<feature type="region of interest" description="Disordered" evidence="2">
    <location>
        <begin position="35"/>
        <end position="57"/>
    </location>
</feature>
<dbReference type="InterPro" id="IPR029046">
    <property type="entry name" value="LolA/LolB/LppX"/>
</dbReference>
<feature type="signal peptide" evidence="3">
    <location>
        <begin position="1"/>
        <end position="17"/>
    </location>
</feature>
<protein>
    <submittedName>
        <fullName evidence="4">Cell envelope biogenesis protein LolA</fullName>
    </submittedName>
</protein>
<dbReference type="PANTHER" id="PTHR35869:SF1">
    <property type="entry name" value="OUTER-MEMBRANE LIPOPROTEIN CARRIER PROTEIN"/>
    <property type="match status" value="1"/>
</dbReference>